<reference evidence="3 4" key="2">
    <citation type="journal article" date="2015" name="Eukaryot. Cell">
        <title>Asexual propagation of a virulent clone complex in a human and feline outbreak of sporotrichosis.</title>
        <authorList>
            <person name="Teixeira Mde M."/>
            <person name="Rodrigues A.M."/>
            <person name="Tsui C.K."/>
            <person name="de Almeida L.G."/>
            <person name="Van Diepeningen A.D."/>
            <person name="van den Ende B.G."/>
            <person name="Fernandes G.F."/>
            <person name="Kano R."/>
            <person name="Hamelin R.C."/>
            <person name="Lopes-Bezerra L.M."/>
            <person name="Vasconcelos A.T."/>
            <person name="de Hoog S."/>
            <person name="de Camargo Z.P."/>
            <person name="Felipe M.S."/>
        </authorList>
    </citation>
    <scope>NUCLEOTIDE SEQUENCE [LARGE SCALE GENOMIC DNA]</scope>
    <source>
        <strain evidence="3 4">1099-18</strain>
    </source>
</reference>
<dbReference type="GeneID" id="27664261"/>
<comment type="caution">
    <text evidence="3">The sequence shown here is derived from an EMBL/GenBank/DDBJ whole genome shotgun (WGS) entry which is preliminary data.</text>
</comment>
<dbReference type="AlphaFoldDB" id="A0A0F2MC59"/>
<feature type="compositionally biased region" description="Basic and acidic residues" evidence="1">
    <location>
        <begin position="10"/>
        <end position="29"/>
    </location>
</feature>
<feature type="region of interest" description="Disordered" evidence="1">
    <location>
        <begin position="1"/>
        <end position="56"/>
    </location>
</feature>
<evidence type="ECO:0000313" key="3">
    <source>
        <dbReference type="EMBL" id="KJR87227.1"/>
    </source>
</evidence>
<dbReference type="KEGG" id="ssck:SPSK_02091"/>
<gene>
    <name evidence="3" type="ORF">SPSK_02091</name>
</gene>
<keyword evidence="2" id="KW-1133">Transmembrane helix</keyword>
<reference evidence="3 4" key="1">
    <citation type="journal article" date="2014" name="BMC Genomics">
        <title>Comparative genomics of the major fungal agents of human and animal Sporotrichosis: Sporothrix schenckii and Sporothrix brasiliensis.</title>
        <authorList>
            <person name="Teixeira M.M."/>
            <person name="de Almeida L.G."/>
            <person name="Kubitschek-Barreira P."/>
            <person name="Alves F.L."/>
            <person name="Kioshima E.S."/>
            <person name="Abadio A.K."/>
            <person name="Fernandes L."/>
            <person name="Derengowski L.S."/>
            <person name="Ferreira K.S."/>
            <person name="Souza R.C."/>
            <person name="Ruiz J.C."/>
            <person name="de Andrade N.C."/>
            <person name="Paes H.C."/>
            <person name="Nicola A.M."/>
            <person name="Albuquerque P."/>
            <person name="Gerber A.L."/>
            <person name="Martins V.P."/>
            <person name="Peconick L.D."/>
            <person name="Neto A.V."/>
            <person name="Chaucanez C.B."/>
            <person name="Silva P.A."/>
            <person name="Cunha O.L."/>
            <person name="de Oliveira F.F."/>
            <person name="dos Santos T.C."/>
            <person name="Barros A.L."/>
            <person name="Soares M.A."/>
            <person name="de Oliveira L.M."/>
            <person name="Marini M.M."/>
            <person name="Villalobos-Duno H."/>
            <person name="Cunha M.M."/>
            <person name="de Hoog S."/>
            <person name="da Silveira J.F."/>
            <person name="Henrissat B."/>
            <person name="Nino-Vega G.A."/>
            <person name="Cisalpino P.S."/>
            <person name="Mora-Montes H.M."/>
            <person name="Almeida S.R."/>
            <person name="Stajich J.E."/>
            <person name="Lopes-Bezerra L.M."/>
            <person name="Vasconcelos A.T."/>
            <person name="Felipe M.S."/>
        </authorList>
    </citation>
    <scope>NUCLEOTIDE SEQUENCE [LARGE SCALE GENOMIC DNA]</scope>
    <source>
        <strain evidence="3 4">1099-18</strain>
    </source>
</reference>
<proteinExistence type="predicted"/>
<protein>
    <submittedName>
        <fullName evidence="3">Uncharacterized protein</fullName>
    </submittedName>
</protein>
<feature type="compositionally biased region" description="Polar residues" evidence="1">
    <location>
        <begin position="33"/>
        <end position="44"/>
    </location>
</feature>
<dbReference type="RefSeq" id="XP_016589903.1">
    <property type="nucleotide sequence ID" value="XM_016728984.1"/>
</dbReference>
<sequence>MLRACLPKFTRQEHQPKQIRGRNDEEPGRDQAPAQNPTIPTQGRATAIAPHAPSHRYRNNDCQCRLTPALLIALAVVATGAAAPSVV</sequence>
<keyword evidence="2" id="KW-0812">Transmembrane</keyword>
<accession>A0A0F2MC59</accession>
<name>A0A0F2MC59_SPOSC</name>
<evidence type="ECO:0000256" key="2">
    <source>
        <dbReference type="SAM" id="Phobius"/>
    </source>
</evidence>
<dbReference type="Proteomes" id="UP000033710">
    <property type="component" value="Unassembled WGS sequence"/>
</dbReference>
<keyword evidence="2" id="KW-0472">Membrane</keyword>
<organism evidence="3 4">
    <name type="scientific">Sporothrix schenckii 1099-18</name>
    <dbReference type="NCBI Taxonomy" id="1397361"/>
    <lineage>
        <taxon>Eukaryota</taxon>
        <taxon>Fungi</taxon>
        <taxon>Dikarya</taxon>
        <taxon>Ascomycota</taxon>
        <taxon>Pezizomycotina</taxon>
        <taxon>Sordariomycetes</taxon>
        <taxon>Sordariomycetidae</taxon>
        <taxon>Ophiostomatales</taxon>
        <taxon>Ophiostomataceae</taxon>
        <taxon>Sporothrix</taxon>
    </lineage>
</organism>
<evidence type="ECO:0000256" key="1">
    <source>
        <dbReference type="SAM" id="MobiDB-lite"/>
    </source>
</evidence>
<evidence type="ECO:0000313" key="4">
    <source>
        <dbReference type="Proteomes" id="UP000033710"/>
    </source>
</evidence>
<feature type="transmembrane region" description="Helical" evidence="2">
    <location>
        <begin position="66"/>
        <end position="86"/>
    </location>
</feature>
<dbReference type="EMBL" id="AXCR01000005">
    <property type="protein sequence ID" value="KJR87227.1"/>
    <property type="molecule type" value="Genomic_DNA"/>
</dbReference>
<dbReference type="VEuPathDB" id="FungiDB:SPSK_02091"/>